<evidence type="ECO:0000313" key="1">
    <source>
        <dbReference type="EMBL" id="MBD3326461.1"/>
    </source>
</evidence>
<organism evidence="1 2">
    <name type="scientific">candidate division KSB3 bacterium</name>
    <dbReference type="NCBI Taxonomy" id="2044937"/>
    <lineage>
        <taxon>Bacteria</taxon>
        <taxon>candidate division KSB3</taxon>
    </lineage>
</organism>
<dbReference type="AlphaFoldDB" id="A0A9D5Q820"/>
<name>A0A9D5Q820_9BACT</name>
<gene>
    <name evidence="1" type="ORF">GF339_17895</name>
</gene>
<comment type="caution">
    <text evidence="1">The sequence shown here is derived from an EMBL/GenBank/DDBJ whole genome shotgun (WGS) entry which is preliminary data.</text>
</comment>
<dbReference type="Proteomes" id="UP000649604">
    <property type="component" value="Unassembled WGS sequence"/>
</dbReference>
<evidence type="ECO:0000313" key="2">
    <source>
        <dbReference type="Proteomes" id="UP000649604"/>
    </source>
</evidence>
<dbReference type="EMBL" id="WJJP01000586">
    <property type="protein sequence ID" value="MBD3326461.1"/>
    <property type="molecule type" value="Genomic_DNA"/>
</dbReference>
<reference evidence="1" key="1">
    <citation type="submission" date="2019-11" db="EMBL/GenBank/DDBJ databases">
        <title>Microbial mats filling the niche in hypersaline microbial mats.</title>
        <authorList>
            <person name="Wong H.L."/>
            <person name="Macleod F.I."/>
            <person name="White R.A. III"/>
            <person name="Burns B.P."/>
        </authorList>
    </citation>
    <scope>NUCLEOTIDE SEQUENCE</scope>
    <source>
        <strain evidence="1">Rbin_158</strain>
    </source>
</reference>
<accession>A0A9D5Q820</accession>
<proteinExistence type="predicted"/>
<sequence length="46" mass="5409">MDVEEVHDLQFTPTRKKYVGINAELYARISAQTKQLHTIEDHLIQQ</sequence>
<protein>
    <submittedName>
        <fullName evidence="1">Uncharacterized protein</fullName>
    </submittedName>
</protein>